<dbReference type="Proteomes" id="UP000677803">
    <property type="component" value="Unassembled WGS sequence"/>
</dbReference>
<proteinExistence type="predicted"/>
<keyword evidence="2" id="KW-1185">Reference proteome</keyword>
<reference evidence="1" key="1">
    <citation type="submission" date="2021-05" db="EMBL/GenBank/DDBJ databases">
        <authorList>
            <person name="Tigano A."/>
        </authorList>
    </citation>
    <scope>NUCLEOTIDE SEQUENCE</scope>
</reference>
<protein>
    <submittedName>
        <fullName evidence="1">(Atlantic silverside) hypothetical protein</fullName>
    </submittedName>
</protein>
<name>A0A8S4A7Z9_9TELE</name>
<evidence type="ECO:0000313" key="2">
    <source>
        <dbReference type="Proteomes" id="UP000677803"/>
    </source>
</evidence>
<accession>A0A8S4A7Z9</accession>
<dbReference type="OrthoDB" id="8945351at2759"/>
<comment type="caution">
    <text evidence="1">The sequence shown here is derived from an EMBL/GenBank/DDBJ whole genome shotgun (WGS) entry which is preliminary data.</text>
</comment>
<organism evidence="1 2">
    <name type="scientific">Menidia menidia</name>
    <name type="common">Atlantic silverside</name>
    <dbReference type="NCBI Taxonomy" id="238744"/>
    <lineage>
        <taxon>Eukaryota</taxon>
        <taxon>Metazoa</taxon>
        <taxon>Chordata</taxon>
        <taxon>Craniata</taxon>
        <taxon>Vertebrata</taxon>
        <taxon>Euteleostomi</taxon>
        <taxon>Actinopterygii</taxon>
        <taxon>Neopterygii</taxon>
        <taxon>Teleostei</taxon>
        <taxon>Neoteleostei</taxon>
        <taxon>Acanthomorphata</taxon>
        <taxon>Ovalentaria</taxon>
        <taxon>Atherinomorphae</taxon>
        <taxon>Atheriniformes</taxon>
        <taxon>Atherinopsidae</taxon>
        <taxon>Menidiinae</taxon>
        <taxon>Menidia</taxon>
    </lineage>
</organism>
<dbReference type="EMBL" id="CAJRST010000002">
    <property type="protein sequence ID" value="CAG5861695.1"/>
    <property type="molecule type" value="Genomic_DNA"/>
</dbReference>
<sequence length="209" mass="24292">MAQSSLHSNDVQAIRNKYKKATKDREKQLISKVPPLDFLSRNLEIMTFLILKDRGQADSLKTKKNQTTVKVTIKKSVEGTQEDLIELSHSYVKRFKKHYFNIKQQYAFCRELRNNISEEEASRHVQTVHFGASHHQQTPLIKVCSKPVCFSTICPSRHKSPPAIWHHLNPLKDYFQAQHPQVSVLFKRWTLLVMEKECLVVLGEPQKDS</sequence>
<gene>
    <name evidence="1" type="ORF">MMEN_LOCUS1031</name>
</gene>
<dbReference type="AlphaFoldDB" id="A0A8S4A7Z9"/>
<evidence type="ECO:0000313" key="1">
    <source>
        <dbReference type="EMBL" id="CAG5861695.1"/>
    </source>
</evidence>